<feature type="domain" description="Endonuclease GajA/Old nuclease/RecF-like AAA" evidence="1">
    <location>
        <begin position="262"/>
        <end position="461"/>
    </location>
</feature>
<feature type="domain" description="OLD protein-like TOPRIM" evidence="2">
    <location>
        <begin position="517"/>
        <end position="581"/>
    </location>
</feature>
<dbReference type="Gene3D" id="3.40.50.300">
    <property type="entry name" value="P-loop containing nucleotide triphosphate hydrolases"/>
    <property type="match status" value="1"/>
</dbReference>
<gene>
    <name evidence="3" type="ORF">CFBP5877_24885</name>
</gene>
<dbReference type="PANTHER" id="PTHR43581:SF2">
    <property type="entry name" value="EXCINUCLEASE ATPASE SUBUNIT"/>
    <property type="match status" value="1"/>
</dbReference>
<proteinExistence type="predicted"/>
<keyword evidence="3" id="KW-0614">Plasmid</keyword>
<dbReference type="InterPro" id="IPR027417">
    <property type="entry name" value="P-loop_NTPase"/>
</dbReference>
<sequence length="766" mass="85521">MLIAHLELSNFRKLIAVRMDIADQTTLFVGANNSGKTSAMVALRRFLLHHGKGFQPHDLTLAHWDKIRKIGQAWVKNHAEELPPDLTDTAWTECMPFLDLWLEVGDNELHYVRTVLPTLGFTKGLLGLRLRLEPEKIETIHQEFLTAFTDACKLKASLKKESEVPSPTPSLTLWPEDLLDFLSRDFMKYLTVRTYVLNPSKLKAPINGRAQPQKLRPGAVAIEGNPLNGLIRVNEINAQRGFGETDGPEEGAAPGNAESRRLSEQLRAYYTKHLDPTDKPDISDLGALQAIEAAQEAFNVRLHDSFSDAFVEVEGLGYPGVTDPKIKVSTRLRALDGIDHEAAVSFEIDVVSEAGEITPTLRLPENNNGLGYQNLISMIFRLMAFRDAWMRVRKAGKNNLDDPIEPLQLVLIEEPEAHLHAQVQQVFVRKAYSVLRKHKDLGDSKALRTQLIVSSHSSHVAHETPFSSLRYFRRLPAGMGATVPTSIVVNLSETFGPASGTERFVTRYLRSQHADLFFADAAILVEGPAERILLPNFVREHYPYLHQCYLSILEIGGSHAHTLRPLIEHLGLSTLIITDLDTEKDGEAVQPERKAGQVTNNDTLEKWWPKKTDADELFDLPQTQKVMDTAGDPLFSVRVAYQKPLNVAKPGSSDEVEALPYTFEDALVFSNIEFFSRMTGNGLVKKFHTAINTQPDIKSIGAAMFVALKKGKKAEFALDVLAHKDFTTLKVPAYIDEGLDWLEGKLKKKRSDIIDVIKTGGSDDSE</sequence>
<name>A0AAE6BGV1_AGRTU</name>
<dbReference type="InterPro" id="IPR041685">
    <property type="entry name" value="AAA_GajA/Old/RecF-like"/>
</dbReference>
<dbReference type="InterPro" id="IPR051396">
    <property type="entry name" value="Bact_Antivir_Def_Nuclease"/>
</dbReference>
<dbReference type="RefSeq" id="WP_080830412.1">
    <property type="nucleotide sequence ID" value="NZ_CP039890.1"/>
</dbReference>
<dbReference type="InterPro" id="IPR034139">
    <property type="entry name" value="TOPRIM_OLD"/>
</dbReference>
<feature type="domain" description="Endonuclease GajA/Old nuclease/RecF-like AAA" evidence="1">
    <location>
        <begin position="1"/>
        <end position="76"/>
    </location>
</feature>
<dbReference type="Pfam" id="PF20469">
    <property type="entry name" value="OLD-like_TOPRIM"/>
    <property type="match status" value="1"/>
</dbReference>
<dbReference type="PANTHER" id="PTHR43581">
    <property type="entry name" value="ATP/GTP PHOSPHATASE"/>
    <property type="match status" value="1"/>
</dbReference>
<dbReference type="AlphaFoldDB" id="A0AAE6BGV1"/>
<evidence type="ECO:0000259" key="2">
    <source>
        <dbReference type="Pfam" id="PF20469"/>
    </source>
</evidence>
<keyword evidence="3" id="KW-0255">Endonuclease</keyword>
<dbReference type="EMBL" id="CP039899">
    <property type="protein sequence ID" value="QCL82374.1"/>
    <property type="molecule type" value="Genomic_DNA"/>
</dbReference>
<evidence type="ECO:0000259" key="1">
    <source>
        <dbReference type="Pfam" id="PF13175"/>
    </source>
</evidence>
<keyword evidence="3" id="KW-0540">Nuclease</keyword>
<dbReference type="SUPFAM" id="SSF52540">
    <property type="entry name" value="P-loop containing nucleoside triphosphate hydrolases"/>
    <property type="match status" value="1"/>
</dbReference>
<dbReference type="Pfam" id="PF13175">
    <property type="entry name" value="AAA_15"/>
    <property type="match status" value="2"/>
</dbReference>
<accession>A0AAE6BGV1</accession>
<dbReference type="Proteomes" id="UP000298579">
    <property type="component" value="Plasmid pAtCFBP5877a"/>
</dbReference>
<evidence type="ECO:0000313" key="4">
    <source>
        <dbReference type="Proteomes" id="UP000298579"/>
    </source>
</evidence>
<dbReference type="CDD" id="cd01026">
    <property type="entry name" value="TOPRIM_OLD"/>
    <property type="match status" value="1"/>
</dbReference>
<evidence type="ECO:0000313" key="3">
    <source>
        <dbReference type="EMBL" id="QCL82374.1"/>
    </source>
</evidence>
<keyword evidence="3" id="KW-0378">Hydrolase</keyword>
<geneLocation type="plasmid" evidence="4">
    <name>patcfbp5877a</name>
</geneLocation>
<reference evidence="3 4" key="1">
    <citation type="submission" date="2019-04" db="EMBL/GenBank/DDBJ databases">
        <title>Complete genome sequence of Agrobacterium tumefaciens CFBP5877.</title>
        <authorList>
            <person name="Huang Y.-Y."/>
            <person name="Chiang H.-Y."/>
            <person name="Chou L."/>
            <person name="Lai E.-M."/>
            <person name="Kuo C.-H."/>
        </authorList>
    </citation>
    <scope>NUCLEOTIDE SEQUENCE [LARGE SCALE GENOMIC DNA]</scope>
    <source>
        <strain evidence="3 4">CFBP5877</strain>
        <plasmid evidence="4">patcfbp5877a</plasmid>
    </source>
</reference>
<organism evidence="3 4">
    <name type="scientific">Agrobacterium tumefaciens</name>
    <dbReference type="NCBI Taxonomy" id="358"/>
    <lineage>
        <taxon>Bacteria</taxon>
        <taxon>Pseudomonadati</taxon>
        <taxon>Pseudomonadota</taxon>
        <taxon>Alphaproteobacteria</taxon>
        <taxon>Hyphomicrobiales</taxon>
        <taxon>Rhizobiaceae</taxon>
        <taxon>Rhizobium/Agrobacterium group</taxon>
        <taxon>Agrobacterium</taxon>
        <taxon>Agrobacterium tumefaciens complex</taxon>
    </lineage>
</organism>
<dbReference type="GO" id="GO:0004519">
    <property type="term" value="F:endonuclease activity"/>
    <property type="evidence" value="ECO:0007669"/>
    <property type="project" value="UniProtKB-KW"/>
</dbReference>
<protein>
    <submittedName>
        <fullName evidence="3">ATP-dependent endonuclease</fullName>
    </submittedName>
</protein>